<feature type="transmembrane region" description="Helical" evidence="6">
    <location>
        <begin position="274"/>
        <end position="293"/>
    </location>
</feature>
<dbReference type="AlphaFoldDB" id="A0A0E9MRA2"/>
<evidence type="ECO:0000256" key="6">
    <source>
        <dbReference type="SAM" id="Phobius"/>
    </source>
</evidence>
<protein>
    <recommendedName>
        <fullName evidence="9">Transporter</fullName>
    </recommendedName>
</protein>
<keyword evidence="4 6" id="KW-1133">Transmembrane helix</keyword>
<feature type="transmembrane region" description="Helical" evidence="6">
    <location>
        <begin position="212"/>
        <end position="231"/>
    </location>
</feature>
<evidence type="ECO:0008006" key="9">
    <source>
        <dbReference type="Google" id="ProtNLM"/>
    </source>
</evidence>
<feature type="transmembrane region" description="Helical" evidence="6">
    <location>
        <begin position="29"/>
        <end position="56"/>
    </location>
</feature>
<keyword evidence="3 6" id="KW-0812">Transmembrane</keyword>
<name>A0A0E9MRA2_9SPHN</name>
<reference evidence="7 8" key="1">
    <citation type="submission" date="2015-04" db="EMBL/GenBank/DDBJ databases">
        <title>Whole genome shotgun sequence of Sphingomonas changbaiensis NBRC 104936.</title>
        <authorList>
            <person name="Katano-Makiyama Y."/>
            <person name="Hosoyama A."/>
            <person name="Hashimoto M."/>
            <person name="Noguchi M."/>
            <person name="Tsuchikane K."/>
            <person name="Ohji S."/>
            <person name="Yamazoe A."/>
            <person name="Ichikawa N."/>
            <person name="Kimura A."/>
            <person name="Fujita N."/>
        </authorList>
    </citation>
    <scope>NUCLEOTIDE SEQUENCE [LARGE SCALE GENOMIC DNA]</scope>
    <source>
        <strain evidence="7 8">NBRC 104936</strain>
    </source>
</reference>
<feature type="transmembrane region" description="Helical" evidence="6">
    <location>
        <begin position="152"/>
        <end position="175"/>
    </location>
</feature>
<sequence>MTEPAPVTAAAPNEMRDPLVRAELKRATVWFGLAIGIGLIVLLIQPIMLLFAGLVFAAMLDGGARLLGRVLAIPRGLRIAIVLLGAIAFVLGVFYMTGVQISAQWSQLQVTLQAQGTRFVHWLSGMGFMPAQADLMSFGRQLVGSVGKLTGYVGTVFGVLSSVLLVVAFGLFIALEPRLYQRGLAWLVPSRNRAQTQITIERMAHTLRRLMAGRLAGMFFEGVLTWIALSLGHVPMALLLGILTGLLAFIPNIGAFVSGVLMVAVGFSAGPDTGLWAIGTYFAVQNFDGYVMLPYVARRTVDMPPAITLGAQILLGTLLGFMGLLLADSITAMIKVALERGSEREEEKAAAAA</sequence>
<dbReference type="GO" id="GO:0055085">
    <property type="term" value="P:transmembrane transport"/>
    <property type="evidence" value="ECO:0007669"/>
    <property type="project" value="TreeGrafter"/>
</dbReference>
<dbReference type="Proteomes" id="UP000033202">
    <property type="component" value="Unassembled WGS sequence"/>
</dbReference>
<evidence type="ECO:0000256" key="1">
    <source>
        <dbReference type="ARBA" id="ARBA00004141"/>
    </source>
</evidence>
<evidence type="ECO:0000313" key="8">
    <source>
        <dbReference type="Proteomes" id="UP000033202"/>
    </source>
</evidence>
<dbReference type="PANTHER" id="PTHR21716">
    <property type="entry name" value="TRANSMEMBRANE PROTEIN"/>
    <property type="match status" value="1"/>
</dbReference>
<comment type="subcellular location">
    <subcellularLocation>
        <location evidence="1">Membrane</location>
        <topology evidence="1">Multi-pass membrane protein</topology>
    </subcellularLocation>
</comment>
<dbReference type="GO" id="GO:0016020">
    <property type="term" value="C:membrane"/>
    <property type="evidence" value="ECO:0007669"/>
    <property type="project" value="UniProtKB-SubCell"/>
</dbReference>
<evidence type="ECO:0000256" key="4">
    <source>
        <dbReference type="ARBA" id="ARBA00022989"/>
    </source>
</evidence>
<keyword evidence="5 6" id="KW-0472">Membrane</keyword>
<proteinExistence type="inferred from homology"/>
<evidence type="ECO:0000313" key="7">
    <source>
        <dbReference type="EMBL" id="GAO39951.1"/>
    </source>
</evidence>
<evidence type="ECO:0000256" key="5">
    <source>
        <dbReference type="ARBA" id="ARBA00023136"/>
    </source>
</evidence>
<keyword evidence="8" id="KW-1185">Reference proteome</keyword>
<dbReference type="EMBL" id="BBWU01000040">
    <property type="protein sequence ID" value="GAO39951.1"/>
    <property type="molecule type" value="Genomic_DNA"/>
</dbReference>
<feature type="transmembrane region" description="Helical" evidence="6">
    <location>
        <begin position="237"/>
        <end position="267"/>
    </location>
</feature>
<dbReference type="Pfam" id="PF01594">
    <property type="entry name" value="AI-2E_transport"/>
    <property type="match status" value="1"/>
</dbReference>
<gene>
    <name evidence="7" type="ORF">SCH01S_40_00480</name>
</gene>
<feature type="transmembrane region" description="Helical" evidence="6">
    <location>
        <begin position="77"/>
        <end position="96"/>
    </location>
</feature>
<evidence type="ECO:0000256" key="3">
    <source>
        <dbReference type="ARBA" id="ARBA00022692"/>
    </source>
</evidence>
<dbReference type="PANTHER" id="PTHR21716:SF62">
    <property type="entry name" value="TRANSPORT PROTEIN YDBI-RELATED"/>
    <property type="match status" value="1"/>
</dbReference>
<organism evidence="7 8">
    <name type="scientific">Sphingomonas changbaiensis NBRC 104936</name>
    <dbReference type="NCBI Taxonomy" id="1219043"/>
    <lineage>
        <taxon>Bacteria</taxon>
        <taxon>Pseudomonadati</taxon>
        <taxon>Pseudomonadota</taxon>
        <taxon>Alphaproteobacteria</taxon>
        <taxon>Sphingomonadales</taxon>
        <taxon>Sphingomonadaceae</taxon>
        <taxon>Sphingomonas</taxon>
    </lineage>
</organism>
<feature type="transmembrane region" description="Helical" evidence="6">
    <location>
        <begin position="313"/>
        <end position="338"/>
    </location>
</feature>
<accession>A0A0E9MRA2</accession>
<dbReference type="STRING" id="1219043.SCH01S_40_00480"/>
<evidence type="ECO:0000256" key="2">
    <source>
        <dbReference type="ARBA" id="ARBA00009773"/>
    </source>
</evidence>
<comment type="similarity">
    <text evidence="2">Belongs to the autoinducer-2 exporter (AI-2E) (TC 2.A.86) family.</text>
</comment>
<comment type="caution">
    <text evidence="7">The sequence shown here is derived from an EMBL/GenBank/DDBJ whole genome shotgun (WGS) entry which is preliminary data.</text>
</comment>
<dbReference type="InterPro" id="IPR002549">
    <property type="entry name" value="AI-2E-like"/>
</dbReference>